<dbReference type="OrthoDB" id="10255963at2759"/>
<accession>A0A366QIX6</accession>
<dbReference type="GeneID" id="42001027"/>
<reference evidence="2 3" key="1">
    <citation type="submission" date="2018-06" db="EMBL/GenBank/DDBJ databases">
        <title>Fusarium incarnatum-equiseti species complex species 28.</title>
        <authorList>
            <person name="Gardiner D.M."/>
        </authorList>
    </citation>
    <scope>NUCLEOTIDE SEQUENCE [LARGE SCALE GENOMIC DNA]</scope>
    <source>
        <strain evidence="2 3">FIESC_28</strain>
    </source>
</reference>
<keyword evidence="3" id="KW-1185">Reference proteome</keyword>
<keyword evidence="1" id="KW-0732">Signal</keyword>
<dbReference type="Pfam" id="PF05630">
    <property type="entry name" value="NPP1"/>
    <property type="match status" value="1"/>
</dbReference>
<name>A0A366QIX6_9HYPO</name>
<dbReference type="EMBL" id="QKXC01000432">
    <property type="protein sequence ID" value="RBR04188.1"/>
    <property type="molecule type" value="Genomic_DNA"/>
</dbReference>
<dbReference type="InterPro" id="IPR008701">
    <property type="entry name" value="NPP1"/>
</dbReference>
<comment type="caution">
    <text evidence="2">The sequence shown here is derived from an EMBL/GenBank/DDBJ whole genome shotgun (WGS) entry which is preliminary data.</text>
</comment>
<sequence>MNMLRYLVFMIFFVLAWAVSSVPDKQMNDWLNAGGIPLAMAAQPMWFFGQSRNQPPCYPTWAIQGGKQAPGGDLCAYPEVGCHCRNPGRKIGNPGPDFPIYYTYTKCKNGNEIRVAYNIFFDKDGAIWSGHRYDWERVIVVWARGTDNVWSQSRLFMSQHRGYDKKNWKDIQNTFHSKDANKPRGGQNGKKYLAHPKVYVGWSKHAIFHDRNTFWNDVGSQILGLAFRSQDWWYYPTKESYIRADRSTPIGDKIAHLDWGEASSTPANVHDGLCSI</sequence>
<evidence type="ECO:0000256" key="1">
    <source>
        <dbReference type="SAM" id="SignalP"/>
    </source>
</evidence>
<evidence type="ECO:0000313" key="3">
    <source>
        <dbReference type="Proteomes" id="UP000253153"/>
    </source>
</evidence>
<feature type="signal peptide" evidence="1">
    <location>
        <begin position="1"/>
        <end position="18"/>
    </location>
</feature>
<feature type="chain" id="PRO_5016925608" evidence="1">
    <location>
        <begin position="19"/>
        <end position="276"/>
    </location>
</feature>
<dbReference type="AlphaFoldDB" id="A0A366QIX6"/>
<protein>
    <submittedName>
        <fullName evidence="2">Uncharacterized protein</fullName>
    </submittedName>
</protein>
<organism evidence="2 3">
    <name type="scientific">Fusarium coffeatum</name>
    <dbReference type="NCBI Taxonomy" id="231269"/>
    <lineage>
        <taxon>Eukaryota</taxon>
        <taxon>Fungi</taxon>
        <taxon>Dikarya</taxon>
        <taxon>Ascomycota</taxon>
        <taxon>Pezizomycotina</taxon>
        <taxon>Sordariomycetes</taxon>
        <taxon>Hypocreomycetidae</taxon>
        <taxon>Hypocreales</taxon>
        <taxon>Nectriaceae</taxon>
        <taxon>Fusarium</taxon>
        <taxon>Fusarium incarnatum-equiseti species complex</taxon>
    </lineage>
</organism>
<proteinExistence type="predicted"/>
<dbReference type="Proteomes" id="UP000253153">
    <property type="component" value="Unassembled WGS sequence"/>
</dbReference>
<dbReference type="RefSeq" id="XP_031010207.1">
    <property type="nucleotide sequence ID" value="XM_031165731.1"/>
</dbReference>
<gene>
    <name evidence="2" type="ORF">FIESC28_11611</name>
</gene>
<evidence type="ECO:0000313" key="2">
    <source>
        <dbReference type="EMBL" id="RBR04188.1"/>
    </source>
</evidence>